<evidence type="ECO:0000313" key="1">
    <source>
        <dbReference type="EMBL" id="RAJ13963.1"/>
    </source>
</evidence>
<protein>
    <submittedName>
        <fullName evidence="1">Uncharacterized protein</fullName>
    </submittedName>
</protein>
<accession>A0A327REV0</accession>
<gene>
    <name evidence="1" type="ORF">LV92_01079</name>
</gene>
<comment type="caution">
    <text evidence="1">The sequence shown here is derived from an EMBL/GenBank/DDBJ whole genome shotgun (WGS) entry which is preliminary data.</text>
</comment>
<organism evidence="1 2">
    <name type="scientific">Arenibacter echinorum</name>
    <dbReference type="NCBI Taxonomy" id="440515"/>
    <lineage>
        <taxon>Bacteria</taxon>
        <taxon>Pseudomonadati</taxon>
        <taxon>Bacteroidota</taxon>
        <taxon>Flavobacteriia</taxon>
        <taxon>Flavobacteriales</taxon>
        <taxon>Flavobacteriaceae</taxon>
        <taxon>Arenibacter</taxon>
    </lineage>
</organism>
<reference evidence="1 2" key="1">
    <citation type="submission" date="2018-06" db="EMBL/GenBank/DDBJ databases">
        <title>Genomic Encyclopedia of Archaeal and Bacterial Type Strains, Phase II (KMG-II): from individual species to whole genera.</title>
        <authorList>
            <person name="Goeker M."/>
        </authorList>
    </citation>
    <scope>NUCLEOTIDE SEQUENCE [LARGE SCALE GENOMIC DNA]</scope>
    <source>
        <strain evidence="1 2">DSM 23522</strain>
    </source>
</reference>
<dbReference type="EMBL" id="QLLN01000002">
    <property type="protein sequence ID" value="RAJ13963.1"/>
    <property type="molecule type" value="Genomic_DNA"/>
</dbReference>
<keyword evidence="2" id="KW-1185">Reference proteome</keyword>
<dbReference type="AlphaFoldDB" id="A0A327REV0"/>
<evidence type="ECO:0000313" key="2">
    <source>
        <dbReference type="Proteomes" id="UP000249696"/>
    </source>
</evidence>
<name>A0A327REV0_9FLAO</name>
<sequence length="533" mass="61162">MAINKNMRFKVSFFISFVALTYNIYGQDPVPAPLLSGEVSFVTTQNVYVKFHDTQAIIIGDSLRLEGTGNSCLVIKNKSTTSCVCTVVEGCTIQKGDVVIYRIPPKIPEKKKETPRKEVIQPIIELEEKPLYKETIRGSVSAASYNTINSQRDDRHRLVGRLSMNAEHIKGSKFSLNTYLNYQHILGLKDTSSYLKNSLLRIYNLAAHYDATPTLSLTLGRNINSKISSLGAIDGLQVEKFFGKQYFGAIAGFRPDILDFGFNSNLLQYGGYVGTLTEGASLYSQTTLGFIQQQNSGEIDRRYAYFQHTSTIFQNLNLFSSLEMDLYSKLNEVVSNNIRLTNLYLSARYRFSRKFNMMVSYDSRKRILYYETFQTEVERLLDDDVARQGARARINFRPFKNIFAGASYSKRFQNNSENRSDNIYGFITLSKLPTIGGRLSLSYNMNESNYLKSNVAAIRHSNSYLDGRLNADFYYRFVHYHYTNNLNPLSQHYVGTNLSYYIDRKLMFSISGEMTTYDQENNYRIYSRLVQRF</sequence>
<proteinExistence type="predicted"/>
<dbReference type="Proteomes" id="UP000249696">
    <property type="component" value="Unassembled WGS sequence"/>
</dbReference>